<evidence type="ECO:0000259" key="2">
    <source>
        <dbReference type="Pfam" id="PF13843"/>
    </source>
</evidence>
<comment type="caution">
    <text evidence="3">The sequence shown here is derived from an EMBL/GenBank/DDBJ whole genome shotgun (WGS) entry which is preliminary data.</text>
</comment>
<proteinExistence type="predicted"/>
<feature type="region of interest" description="Disordered" evidence="1">
    <location>
        <begin position="490"/>
        <end position="517"/>
    </location>
</feature>
<feature type="compositionally biased region" description="Acidic residues" evidence="1">
    <location>
        <begin position="52"/>
        <end position="65"/>
    </location>
</feature>
<dbReference type="AlphaFoldDB" id="A0AAN9CWW4"/>
<feature type="domain" description="PiggyBac transposable element-derived protein" evidence="2">
    <location>
        <begin position="109"/>
        <end position="450"/>
    </location>
</feature>
<protein>
    <recommendedName>
        <fullName evidence="2">PiggyBac transposable element-derived protein domain-containing protein</fullName>
    </recommendedName>
</protein>
<evidence type="ECO:0000256" key="1">
    <source>
        <dbReference type="SAM" id="MobiDB-lite"/>
    </source>
</evidence>
<evidence type="ECO:0000313" key="3">
    <source>
        <dbReference type="EMBL" id="KAK7148085.1"/>
    </source>
</evidence>
<keyword evidence="4" id="KW-1185">Reference proteome</keyword>
<accession>A0AAN9CWW4</accession>
<reference evidence="3 4" key="1">
    <citation type="submission" date="2024-02" db="EMBL/GenBank/DDBJ databases">
        <title>Chromosome-level genome assembly of the Eurasian Minnow (Phoxinus phoxinus).</title>
        <authorList>
            <person name="Oriowo T.O."/>
            <person name="Martin S."/>
            <person name="Stange M."/>
            <person name="Chrysostomakis Y."/>
            <person name="Brown T."/>
            <person name="Winkler S."/>
            <person name="Kukowka S."/>
            <person name="Myers E.W."/>
            <person name="Bohne A."/>
        </authorList>
    </citation>
    <scope>NUCLEOTIDE SEQUENCE [LARGE SCALE GENOMIC DNA]</scope>
    <source>
        <strain evidence="3">ZFMK-TIS-60720</strain>
        <tissue evidence="3">Whole Organism</tissue>
    </source>
</reference>
<dbReference type="Proteomes" id="UP001364617">
    <property type="component" value="Unassembled WGS sequence"/>
</dbReference>
<feature type="compositionally biased region" description="Acidic residues" evidence="1">
    <location>
        <begin position="22"/>
        <end position="37"/>
    </location>
</feature>
<evidence type="ECO:0000313" key="4">
    <source>
        <dbReference type="Proteomes" id="UP001364617"/>
    </source>
</evidence>
<gene>
    <name evidence="3" type="ORF">R3I93_012413</name>
</gene>
<feature type="region of interest" description="Disordered" evidence="1">
    <location>
        <begin position="1"/>
        <end position="90"/>
    </location>
</feature>
<dbReference type="EMBL" id="JAYKXH010000013">
    <property type="protein sequence ID" value="KAK7148085.1"/>
    <property type="molecule type" value="Genomic_DNA"/>
</dbReference>
<dbReference type="InterPro" id="IPR029526">
    <property type="entry name" value="PGBD"/>
</dbReference>
<dbReference type="PANTHER" id="PTHR46599">
    <property type="entry name" value="PIGGYBAC TRANSPOSABLE ELEMENT-DERIVED PROTEIN 4"/>
    <property type="match status" value="1"/>
</dbReference>
<dbReference type="Pfam" id="PF13843">
    <property type="entry name" value="DDE_Tnp_1_7"/>
    <property type="match status" value="1"/>
</dbReference>
<sequence>MAKPEFSVQETLDSVLDRSDGEDVADAESEDFDEASETEDHLEQDQDHNETYEENADEEDADEDTYLSKDGSIDWTSSPPRRARKPKKTLQTTGITKYASCHAKDIKSTFELFLTEEILKIVLEMSNVEGRHVFAEEWTDLDLADIQAYIGVVILAGVYRANHEAMASLWHPDSGRGIFRAVMTLKTFKKISRIIRFDDKQTRISRSVNDKLAAIRVVWNKWAERLPMMYNPGPNVTVDDFLVPFRGRCPFRQLKPSKPTKYGIKIWAVRDSKTSYVWNMQVYTGKSVSGNQEKEPGTRVVLDVTEGLEGHTIFCDRFFTSLALSQELLKRRLTMVGIIDKNKPELPPALLATKGRACFSSMFGFTETHSLVSYCPKKGETVLLLSTLHRDASVSSRDDKKPTIILDYNKSKGVDNLEKMVATYTCKRKTVRWPMVLFFNMLDVSALNSYVLWTDARPEWHSGKSFRRRLFLEELGKALVGPLMEARQPLQPLPHTPVLNKGRRPLELEDEASTSHTEAAPRKRMRCFLCPREKDRKTSLMCRTCTNPICRSHAVYHAYCLECTDS</sequence>
<name>A0AAN9CWW4_9TELE</name>
<dbReference type="PANTHER" id="PTHR46599:SF6">
    <property type="entry name" value="DUAL SPECIFICITY PHOSPHATASE 26"/>
    <property type="match status" value="1"/>
</dbReference>
<organism evidence="3 4">
    <name type="scientific">Phoxinus phoxinus</name>
    <name type="common">Eurasian minnow</name>
    <dbReference type="NCBI Taxonomy" id="58324"/>
    <lineage>
        <taxon>Eukaryota</taxon>
        <taxon>Metazoa</taxon>
        <taxon>Chordata</taxon>
        <taxon>Craniata</taxon>
        <taxon>Vertebrata</taxon>
        <taxon>Euteleostomi</taxon>
        <taxon>Actinopterygii</taxon>
        <taxon>Neopterygii</taxon>
        <taxon>Teleostei</taxon>
        <taxon>Ostariophysi</taxon>
        <taxon>Cypriniformes</taxon>
        <taxon>Leuciscidae</taxon>
        <taxon>Phoxininae</taxon>
        <taxon>Phoxinus</taxon>
    </lineage>
</organism>
<feature type="compositionally biased region" description="Basic and acidic residues" evidence="1">
    <location>
        <begin position="38"/>
        <end position="51"/>
    </location>
</feature>